<dbReference type="Gene3D" id="1.10.10.60">
    <property type="entry name" value="Homeodomain-like"/>
    <property type="match status" value="2"/>
</dbReference>
<sequence length="284" mass="33428">MPIHQCQLLTLPERRYFCEPLSVGWYCDGPEHGIYRPKGALNEFNIHFLVSGKGYVETEGVVHTLQAGNAFLYFPLEEQRYYSSEDDPWDVRWVHFNGDLLKEFLTQHGFHRSTLWSLNQLKPLEDAHRALYREAKEHKLLYETRLSTYTYSFLMEFMNQAVPFSPVKSVLLAERIPELLPLMQEQAREPFDLAYWAERAGISPFYFCKQFRKAMRMTPLEFVTLCRLQYGKQRLLEQPDAPVKRIAEEAGYASASYFNKKFMEREGMTPTKFRELYARRSSGS</sequence>
<dbReference type="PANTHER" id="PTHR43280">
    <property type="entry name" value="ARAC-FAMILY TRANSCRIPTIONAL REGULATOR"/>
    <property type="match status" value="1"/>
</dbReference>
<accession>A0ABV5VP64</accession>
<name>A0ABV5VP64_9BACL</name>
<feature type="domain" description="HTH araC/xylS-type" evidence="4">
    <location>
        <begin position="177"/>
        <end position="276"/>
    </location>
</feature>
<gene>
    <name evidence="5" type="ORF">ACFFNY_00580</name>
</gene>
<evidence type="ECO:0000313" key="6">
    <source>
        <dbReference type="Proteomes" id="UP001589619"/>
    </source>
</evidence>
<dbReference type="Pfam" id="PF12833">
    <property type="entry name" value="HTH_18"/>
    <property type="match status" value="1"/>
</dbReference>
<dbReference type="SUPFAM" id="SSF51215">
    <property type="entry name" value="Regulatory protein AraC"/>
    <property type="match status" value="1"/>
</dbReference>
<keyword evidence="1" id="KW-0805">Transcription regulation</keyword>
<dbReference type="PRINTS" id="PR00032">
    <property type="entry name" value="HTHARAC"/>
</dbReference>
<keyword evidence="3" id="KW-0804">Transcription</keyword>
<reference evidence="5 6" key="1">
    <citation type="submission" date="2024-09" db="EMBL/GenBank/DDBJ databases">
        <authorList>
            <person name="Sun Q."/>
            <person name="Mori K."/>
        </authorList>
    </citation>
    <scope>NUCLEOTIDE SEQUENCE [LARGE SCALE GENOMIC DNA]</scope>
    <source>
        <strain evidence="5 6">JCM 12520</strain>
    </source>
</reference>
<dbReference type="InterPro" id="IPR018060">
    <property type="entry name" value="HTH_AraC"/>
</dbReference>
<evidence type="ECO:0000313" key="5">
    <source>
        <dbReference type="EMBL" id="MFB9750054.1"/>
    </source>
</evidence>
<dbReference type="InterPro" id="IPR020449">
    <property type="entry name" value="Tscrpt_reg_AraC-type_HTH"/>
</dbReference>
<dbReference type="InterPro" id="IPR003313">
    <property type="entry name" value="AraC-bd"/>
</dbReference>
<keyword evidence="2" id="KW-0238">DNA-binding</keyword>
<comment type="caution">
    <text evidence="5">The sequence shown here is derived from an EMBL/GenBank/DDBJ whole genome shotgun (WGS) entry which is preliminary data.</text>
</comment>
<keyword evidence="6" id="KW-1185">Reference proteome</keyword>
<evidence type="ECO:0000256" key="3">
    <source>
        <dbReference type="ARBA" id="ARBA00023163"/>
    </source>
</evidence>
<protein>
    <submittedName>
        <fullName evidence="5">AraC family transcriptional regulator</fullName>
    </submittedName>
</protein>
<dbReference type="SUPFAM" id="SSF46689">
    <property type="entry name" value="Homeodomain-like"/>
    <property type="match status" value="2"/>
</dbReference>
<dbReference type="InterPro" id="IPR037923">
    <property type="entry name" value="HTH-like"/>
</dbReference>
<dbReference type="SMART" id="SM00342">
    <property type="entry name" value="HTH_ARAC"/>
    <property type="match status" value="1"/>
</dbReference>
<dbReference type="RefSeq" id="WP_344910213.1">
    <property type="nucleotide sequence ID" value="NZ_BAAAYO010000008.1"/>
</dbReference>
<dbReference type="EMBL" id="JBHMAG010000001">
    <property type="protein sequence ID" value="MFB9750054.1"/>
    <property type="molecule type" value="Genomic_DNA"/>
</dbReference>
<dbReference type="InterPro" id="IPR009057">
    <property type="entry name" value="Homeodomain-like_sf"/>
</dbReference>
<organism evidence="5 6">
    <name type="scientific">Paenibacillus hodogayensis</name>
    <dbReference type="NCBI Taxonomy" id="279208"/>
    <lineage>
        <taxon>Bacteria</taxon>
        <taxon>Bacillati</taxon>
        <taxon>Bacillota</taxon>
        <taxon>Bacilli</taxon>
        <taxon>Bacillales</taxon>
        <taxon>Paenibacillaceae</taxon>
        <taxon>Paenibacillus</taxon>
    </lineage>
</organism>
<dbReference type="PANTHER" id="PTHR43280:SF28">
    <property type="entry name" value="HTH-TYPE TRANSCRIPTIONAL ACTIVATOR RHAS"/>
    <property type="match status" value="1"/>
</dbReference>
<evidence type="ECO:0000259" key="4">
    <source>
        <dbReference type="PROSITE" id="PS01124"/>
    </source>
</evidence>
<evidence type="ECO:0000256" key="2">
    <source>
        <dbReference type="ARBA" id="ARBA00023125"/>
    </source>
</evidence>
<dbReference type="PROSITE" id="PS01124">
    <property type="entry name" value="HTH_ARAC_FAMILY_2"/>
    <property type="match status" value="1"/>
</dbReference>
<dbReference type="Proteomes" id="UP001589619">
    <property type="component" value="Unassembled WGS sequence"/>
</dbReference>
<dbReference type="Pfam" id="PF02311">
    <property type="entry name" value="AraC_binding"/>
    <property type="match status" value="1"/>
</dbReference>
<proteinExistence type="predicted"/>
<evidence type="ECO:0000256" key="1">
    <source>
        <dbReference type="ARBA" id="ARBA00023015"/>
    </source>
</evidence>
<dbReference type="Gene3D" id="2.60.120.280">
    <property type="entry name" value="Regulatory protein AraC"/>
    <property type="match status" value="1"/>
</dbReference>